<protein>
    <submittedName>
        <fullName evidence="2">Uncharacterized protein</fullName>
    </submittedName>
</protein>
<keyword evidence="1" id="KW-0472">Membrane</keyword>
<evidence type="ECO:0000313" key="2">
    <source>
        <dbReference type="EMBL" id="QWM91374.1"/>
    </source>
</evidence>
<reference evidence="2 3" key="1">
    <citation type="submission" date="2021-04" db="EMBL/GenBank/DDBJ databases">
        <authorList>
            <person name="Shkoporov A.N."/>
            <person name="Stockdale S.R."/>
            <person name="Guerin E."/>
            <person name="Ross R.P."/>
            <person name="Hill C."/>
        </authorList>
    </citation>
    <scope>NUCLEOTIDE SEQUENCE [LARGE SCALE GENOMIC DNA]</scope>
    <source>
        <strain evidence="3">cr23_1</strain>
    </source>
</reference>
<keyword evidence="3" id="KW-1185">Reference proteome</keyword>
<name>A0AAE7V3W5_9CAUD</name>
<dbReference type="RefSeq" id="YP_010510314.1">
    <property type="nucleotide sequence ID" value="NC_067218.1"/>
</dbReference>
<feature type="transmembrane region" description="Helical" evidence="1">
    <location>
        <begin position="12"/>
        <end position="33"/>
    </location>
</feature>
<keyword evidence="1" id="KW-1133">Transmembrane helix</keyword>
<dbReference type="KEGG" id="vg:75687829"/>
<dbReference type="GeneID" id="75687829"/>
<dbReference type="EMBL" id="MZ130500">
    <property type="protein sequence ID" value="QWM91374.1"/>
    <property type="molecule type" value="Genomic_DNA"/>
</dbReference>
<keyword evidence="1" id="KW-0812">Transmembrane</keyword>
<organism evidence="2 3">
    <name type="scientific">uncultured phage cr23_1</name>
    <dbReference type="NCBI Taxonomy" id="2986419"/>
    <lineage>
        <taxon>Viruses</taxon>
        <taxon>Duplodnaviria</taxon>
        <taxon>Heunggongvirae</taxon>
        <taxon>Uroviricota</taxon>
        <taxon>Caudoviricetes</taxon>
        <taxon>Crassvirales</taxon>
        <taxon>Suoliviridae</taxon>
        <taxon>Uncouvirinae</taxon>
        <taxon>Aurodevirus</taxon>
        <taxon>Aurodevirus hiberniae</taxon>
    </lineage>
</organism>
<evidence type="ECO:0000313" key="3">
    <source>
        <dbReference type="Proteomes" id="UP000828083"/>
    </source>
</evidence>
<gene>
    <name evidence="2" type="primary">gp_78045</name>
</gene>
<dbReference type="Proteomes" id="UP000828083">
    <property type="component" value="Segment"/>
</dbReference>
<accession>A0AAE7V3W5</accession>
<proteinExistence type="predicted"/>
<evidence type="ECO:0000256" key="1">
    <source>
        <dbReference type="SAM" id="Phobius"/>
    </source>
</evidence>
<sequence length="100" mass="11888">MIIRRNTSENILATISESLVIIVVIIIVAVSLVKYSNNKDYYNYIELKAQYKNYIVTNKYIRNSDTYVLELMNPFSKKTKEVYVRDYLYYNTYFVGDTIK</sequence>